<keyword evidence="6 15" id="KW-0812">Transmembrane</keyword>
<comment type="similarity">
    <text evidence="13">Belongs to the RING-type zinc finger family. ATL subfamily.</text>
</comment>
<reference evidence="17 18" key="1">
    <citation type="submission" date="2024-04" db="EMBL/GenBank/DDBJ databases">
        <title>Genome assembly C_amara_ONT_v2.</title>
        <authorList>
            <person name="Yant L."/>
            <person name="Moore C."/>
            <person name="Slenker M."/>
        </authorList>
    </citation>
    <scope>NUCLEOTIDE SEQUENCE [LARGE SCALE GENOMIC DNA]</scope>
    <source>
        <tissue evidence="17">Leaf</tissue>
    </source>
</reference>
<organism evidence="17 18">
    <name type="scientific">Cardamine amara subsp. amara</name>
    <dbReference type="NCBI Taxonomy" id="228776"/>
    <lineage>
        <taxon>Eukaryota</taxon>
        <taxon>Viridiplantae</taxon>
        <taxon>Streptophyta</taxon>
        <taxon>Embryophyta</taxon>
        <taxon>Tracheophyta</taxon>
        <taxon>Spermatophyta</taxon>
        <taxon>Magnoliopsida</taxon>
        <taxon>eudicotyledons</taxon>
        <taxon>Gunneridae</taxon>
        <taxon>Pentapetalae</taxon>
        <taxon>rosids</taxon>
        <taxon>malvids</taxon>
        <taxon>Brassicales</taxon>
        <taxon>Brassicaceae</taxon>
        <taxon>Cardamineae</taxon>
        <taxon>Cardamine</taxon>
    </lineage>
</organism>
<comment type="caution">
    <text evidence="17">The sequence shown here is derived from an EMBL/GenBank/DDBJ whole genome shotgun (WGS) entry which is preliminary data.</text>
</comment>
<keyword evidence="11 15" id="KW-1133">Transmembrane helix</keyword>
<evidence type="ECO:0000256" key="6">
    <source>
        <dbReference type="ARBA" id="ARBA00022692"/>
    </source>
</evidence>
<evidence type="ECO:0000256" key="11">
    <source>
        <dbReference type="ARBA" id="ARBA00022989"/>
    </source>
</evidence>
<dbReference type="GO" id="GO:0016020">
    <property type="term" value="C:membrane"/>
    <property type="evidence" value="ECO:0007669"/>
    <property type="project" value="UniProtKB-SubCell"/>
</dbReference>
<comment type="catalytic activity">
    <reaction evidence="1">
        <text>S-ubiquitinyl-[E2 ubiquitin-conjugating enzyme]-L-cysteine + [acceptor protein]-L-lysine = [E2 ubiquitin-conjugating enzyme]-L-cysteine + N(6)-ubiquitinyl-[acceptor protein]-L-lysine.</text>
        <dbReference type="EC" id="2.3.2.27"/>
    </reaction>
</comment>
<dbReference type="GO" id="GO:0061630">
    <property type="term" value="F:ubiquitin protein ligase activity"/>
    <property type="evidence" value="ECO:0007669"/>
    <property type="project" value="UniProtKB-EC"/>
</dbReference>
<keyword evidence="7" id="KW-0479">Metal-binding</keyword>
<evidence type="ECO:0000256" key="14">
    <source>
        <dbReference type="PROSITE-ProRule" id="PRU00175"/>
    </source>
</evidence>
<dbReference type="PROSITE" id="PS50089">
    <property type="entry name" value="ZF_RING_2"/>
    <property type="match status" value="1"/>
</dbReference>
<feature type="domain" description="RING-type" evidence="16">
    <location>
        <begin position="134"/>
        <end position="176"/>
    </location>
</feature>
<keyword evidence="18" id="KW-1185">Reference proteome</keyword>
<dbReference type="SMART" id="SM00184">
    <property type="entry name" value="RING"/>
    <property type="match status" value="1"/>
</dbReference>
<evidence type="ECO:0000256" key="4">
    <source>
        <dbReference type="ARBA" id="ARBA00012483"/>
    </source>
</evidence>
<comment type="subcellular location">
    <subcellularLocation>
        <location evidence="2">Membrane</location>
        <topology evidence="2">Single-pass membrane protein</topology>
    </subcellularLocation>
</comment>
<keyword evidence="10" id="KW-0862">Zinc</keyword>
<evidence type="ECO:0000256" key="7">
    <source>
        <dbReference type="ARBA" id="ARBA00022723"/>
    </source>
</evidence>
<proteinExistence type="inferred from homology"/>
<dbReference type="InterPro" id="IPR044600">
    <property type="entry name" value="ATL1/ATL16-like"/>
</dbReference>
<evidence type="ECO:0000313" key="18">
    <source>
        <dbReference type="Proteomes" id="UP001558713"/>
    </source>
</evidence>
<evidence type="ECO:0000256" key="3">
    <source>
        <dbReference type="ARBA" id="ARBA00004906"/>
    </source>
</evidence>
<dbReference type="InterPro" id="IPR001841">
    <property type="entry name" value="Znf_RING"/>
</dbReference>
<dbReference type="CDD" id="cd16461">
    <property type="entry name" value="RING-H2_EL5-like"/>
    <property type="match status" value="1"/>
</dbReference>
<evidence type="ECO:0000256" key="15">
    <source>
        <dbReference type="SAM" id="Phobius"/>
    </source>
</evidence>
<dbReference type="FunFam" id="3.30.40.10:FF:000187">
    <property type="entry name" value="E3 ubiquitin-protein ligase ATL6"/>
    <property type="match status" value="1"/>
</dbReference>
<accession>A0ABD0Z982</accession>
<evidence type="ECO:0000256" key="12">
    <source>
        <dbReference type="ARBA" id="ARBA00023136"/>
    </source>
</evidence>
<keyword evidence="12 15" id="KW-0472">Membrane</keyword>
<keyword evidence="9" id="KW-0833">Ubl conjugation pathway</keyword>
<evidence type="ECO:0000259" key="16">
    <source>
        <dbReference type="PROSITE" id="PS50089"/>
    </source>
</evidence>
<evidence type="ECO:0000256" key="2">
    <source>
        <dbReference type="ARBA" id="ARBA00004167"/>
    </source>
</evidence>
<evidence type="ECO:0000313" key="17">
    <source>
        <dbReference type="EMBL" id="KAL1191048.1"/>
    </source>
</evidence>
<dbReference type="Gene3D" id="3.30.40.10">
    <property type="entry name" value="Zinc/RING finger domain, C3HC4 (zinc finger)"/>
    <property type="match status" value="1"/>
</dbReference>
<name>A0ABD0Z982_CARAN</name>
<comment type="pathway">
    <text evidence="3">Protein modification; protein ubiquitination.</text>
</comment>
<evidence type="ECO:0000256" key="1">
    <source>
        <dbReference type="ARBA" id="ARBA00000900"/>
    </source>
</evidence>
<protein>
    <recommendedName>
        <fullName evidence="4">RING-type E3 ubiquitin transferase</fullName>
        <ecNumber evidence="4">2.3.2.27</ecNumber>
    </recommendedName>
</protein>
<dbReference type="PANTHER" id="PTHR46913:SF1">
    <property type="entry name" value="RING-H2 FINGER PROTEIN ATL16"/>
    <property type="match status" value="1"/>
</dbReference>
<dbReference type="Proteomes" id="UP001558713">
    <property type="component" value="Unassembled WGS sequence"/>
</dbReference>
<feature type="transmembrane region" description="Helical" evidence="15">
    <location>
        <begin position="46"/>
        <end position="67"/>
    </location>
</feature>
<evidence type="ECO:0000256" key="10">
    <source>
        <dbReference type="ARBA" id="ARBA00022833"/>
    </source>
</evidence>
<keyword evidence="8 14" id="KW-0863">Zinc-finger</keyword>
<dbReference type="InterPro" id="IPR013083">
    <property type="entry name" value="Znf_RING/FYVE/PHD"/>
</dbReference>
<dbReference type="GO" id="GO:0008270">
    <property type="term" value="F:zinc ion binding"/>
    <property type="evidence" value="ECO:0007669"/>
    <property type="project" value="UniProtKB-KW"/>
</dbReference>
<dbReference type="PANTHER" id="PTHR46913">
    <property type="entry name" value="RING-H2 FINGER PROTEIN ATL16"/>
    <property type="match status" value="1"/>
</dbReference>
<dbReference type="EC" id="2.3.2.27" evidence="4"/>
<dbReference type="SUPFAM" id="SSF57850">
    <property type="entry name" value="RING/U-box"/>
    <property type="match status" value="1"/>
</dbReference>
<gene>
    <name evidence="17" type="ORF">V5N11_036007</name>
</gene>
<dbReference type="Pfam" id="PF13639">
    <property type="entry name" value="zf-RING_2"/>
    <property type="match status" value="1"/>
</dbReference>
<dbReference type="EMBL" id="JBANAX010000860">
    <property type="protein sequence ID" value="KAL1191048.1"/>
    <property type="molecule type" value="Genomic_DNA"/>
</dbReference>
<evidence type="ECO:0000256" key="9">
    <source>
        <dbReference type="ARBA" id="ARBA00022786"/>
    </source>
</evidence>
<evidence type="ECO:0000256" key="8">
    <source>
        <dbReference type="ARBA" id="ARBA00022771"/>
    </source>
</evidence>
<keyword evidence="5" id="KW-0808">Transferase</keyword>
<evidence type="ECO:0000256" key="5">
    <source>
        <dbReference type="ARBA" id="ARBA00022679"/>
    </source>
</evidence>
<dbReference type="AlphaFoldDB" id="A0ABD0Z982"/>
<sequence>MESKHLRKLLQLYPACGGDRELITTVQNTTSSSSTPPQSTSLDSSMALTIFVLLIVLFFLGFFSVYIRHFADESTAEISSIPRRRSSTMSPPRHLSSSVISRPFSSRRGLDSQAVRSLPVYGYTNGAKQRNEECVICLSDFEEGETVKVIPHCGHVFHVACVDTWLSSHVSCPFCRSSQLFPDKVLGTQEQPNQGSAGSSCRSTAVERDTCSGVGPFLRRCSSCSSLGQSPGLERSLSL</sequence>
<evidence type="ECO:0000256" key="13">
    <source>
        <dbReference type="ARBA" id="ARBA00024209"/>
    </source>
</evidence>